<protein>
    <submittedName>
        <fullName evidence="1">Uncharacterized protein</fullName>
    </submittedName>
</protein>
<accession>A0A6A7APQ8</accession>
<evidence type="ECO:0000313" key="1">
    <source>
        <dbReference type="EMBL" id="KAF2845053.1"/>
    </source>
</evidence>
<gene>
    <name evidence="1" type="ORF">T440DRAFT_472922</name>
</gene>
<proteinExistence type="predicted"/>
<name>A0A6A7APQ8_9PLEO</name>
<evidence type="ECO:0000313" key="2">
    <source>
        <dbReference type="Proteomes" id="UP000799423"/>
    </source>
</evidence>
<dbReference type="EMBL" id="MU006355">
    <property type="protein sequence ID" value="KAF2845053.1"/>
    <property type="molecule type" value="Genomic_DNA"/>
</dbReference>
<dbReference type="AlphaFoldDB" id="A0A6A7APQ8"/>
<sequence length="75" mass="8317">MTALLLPNDPRIDIAAQTRTWDAVRGASRRYVRHGAHVYLPVATLQLPLHSTYRQRASNMTIPVGNSTTTTAHAH</sequence>
<dbReference type="Proteomes" id="UP000799423">
    <property type="component" value="Unassembled WGS sequence"/>
</dbReference>
<keyword evidence="2" id="KW-1185">Reference proteome</keyword>
<reference evidence="1" key="1">
    <citation type="submission" date="2020-01" db="EMBL/GenBank/DDBJ databases">
        <authorList>
            <consortium name="DOE Joint Genome Institute"/>
            <person name="Haridas S."/>
            <person name="Albert R."/>
            <person name="Binder M."/>
            <person name="Bloem J."/>
            <person name="Labutti K."/>
            <person name="Salamov A."/>
            <person name="Andreopoulos B."/>
            <person name="Baker S.E."/>
            <person name="Barry K."/>
            <person name="Bills G."/>
            <person name="Bluhm B.H."/>
            <person name="Cannon C."/>
            <person name="Castanera R."/>
            <person name="Culley D.E."/>
            <person name="Daum C."/>
            <person name="Ezra D."/>
            <person name="Gonzalez J.B."/>
            <person name="Henrissat B."/>
            <person name="Kuo A."/>
            <person name="Liang C."/>
            <person name="Lipzen A."/>
            <person name="Lutzoni F."/>
            <person name="Magnuson J."/>
            <person name="Mondo S."/>
            <person name="Nolan M."/>
            <person name="Ohm R."/>
            <person name="Pangilinan J."/>
            <person name="Park H.-J."/>
            <person name="Ramirez L."/>
            <person name="Alfaro M."/>
            <person name="Sun H."/>
            <person name="Tritt A."/>
            <person name="Yoshinaga Y."/>
            <person name="Zwiers L.-H."/>
            <person name="Turgeon B.G."/>
            <person name="Goodwin S.B."/>
            <person name="Spatafora J.W."/>
            <person name="Crous P.W."/>
            <person name="Grigoriev I.V."/>
        </authorList>
    </citation>
    <scope>NUCLEOTIDE SEQUENCE</scope>
    <source>
        <strain evidence="1">IPT5</strain>
    </source>
</reference>
<organism evidence="1 2">
    <name type="scientific">Plenodomus tracheiphilus IPT5</name>
    <dbReference type="NCBI Taxonomy" id="1408161"/>
    <lineage>
        <taxon>Eukaryota</taxon>
        <taxon>Fungi</taxon>
        <taxon>Dikarya</taxon>
        <taxon>Ascomycota</taxon>
        <taxon>Pezizomycotina</taxon>
        <taxon>Dothideomycetes</taxon>
        <taxon>Pleosporomycetidae</taxon>
        <taxon>Pleosporales</taxon>
        <taxon>Pleosporineae</taxon>
        <taxon>Leptosphaeriaceae</taxon>
        <taxon>Plenodomus</taxon>
    </lineage>
</organism>